<organism evidence="2">
    <name type="scientific">Culex pipiens</name>
    <name type="common">House mosquito</name>
    <dbReference type="NCBI Taxonomy" id="7175"/>
    <lineage>
        <taxon>Eukaryota</taxon>
        <taxon>Metazoa</taxon>
        <taxon>Ecdysozoa</taxon>
        <taxon>Arthropoda</taxon>
        <taxon>Hexapoda</taxon>
        <taxon>Insecta</taxon>
        <taxon>Pterygota</taxon>
        <taxon>Neoptera</taxon>
        <taxon>Endopterygota</taxon>
        <taxon>Diptera</taxon>
        <taxon>Nematocera</taxon>
        <taxon>Culicoidea</taxon>
        <taxon>Culicidae</taxon>
        <taxon>Culicinae</taxon>
        <taxon>Culicini</taxon>
        <taxon>Culex</taxon>
        <taxon>Culex</taxon>
    </lineage>
</organism>
<evidence type="ECO:0000256" key="1">
    <source>
        <dbReference type="SAM" id="Phobius"/>
    </source>
</evidence>
<name>A0A8D8GFG3_CULPI</name>
<keyword evidence="1" id="KW-1133">Transmembrane helix</keyword>
<feature type="transmembrane region" description="Helical" evidence="1">
    <location>
        <begin position="69"/>
        <end position="89"/>
    </location>
</feature>
<accession>A0A8D8GFG3</accession>
<feature type="transmembrane region" description="Helical" evidence="1">
    <location>
        <begin position="46"/>
        <end position="63"/>
    </location>
</feature>
<reference evidence="2" key="1">
    <citation type="submission" date="2021-05" db="EMBL/GenBank/DDBJ databases">
        <authorList>
            <person name="Alioto T."/>
            <person name="Alioto T."/>
            <person name="Gomez Garrido J."/>
        </authorList>
    </citation>
    <scope>NUCLEOTIDE SEQUENCE</scope>
</reference>
<keyword evidence="1" id="KW-0812">Transmembrane</keyword>
<dbReference type="EMBL" id="HBUE01151026">
    <property type="protein sequence ID" value="CAG6505213.1"/>
    <property type="molecule type" value="Transcribed_RNA"/>
</dbReference>
<sequence>MLAVAVMARRGLVMAVRGTALATIPGGWRHRGTSSSAAHWRRVPTAGSRAALFLMVVLFPMAAPRGAVIPVGAIATGKLFVTIAAAMLMSRRPVTSSVKPSATLVMLLEPSSSPSLTGRWLAEVALLLEPISASSVPAAFLRWHRWRNRSTLVPVSARTSGTWLPFRPPSLMQRFAPLIVIGPPAGRCPAGRRSTHRRRRRPRGLTPVLVVLGNARGR</sequence>
<keyword evidence="1" id="KW-0472">Membrane</keyword>
<dbReference type="AlphaFoldDB" id="A0A8D8GFG3"/>
<evidence type="ECO:0000313" key="2">
    <source>
        <dbReference type="EMBL" id="CAG6505213.1"/>
    </source>
</evidence>
<protein>
    <submittedName>
        <fullName evidence="2">(northern house mosquito) hypothetical protein</fullName>
    </submittedName>
</protein>
<proteinExistence type="predicted"/>
<dbReference type="EMBL" id="HBUE01256014">
    <property type="protein sequence ID" value="CAG6556509.1"/>
    <property type="molecule type" value="Transcribed_RNA"/>
</dbReference>